<reference evidence="5" key="1">
    <citation type="submission" date="2003-08" db="EMBL/GenBank/DDBJ databases">
        <authorList>
            <person name="Birren B."/>
            <person name="Nusbaum C."/>
            <person name="Abebe A."/>
            <person name="Abouelleil A."/>
            <person name="Adekoya E."/>
            <person name="Ait-zahra M."/>
            <person name="Allen N."/>
            <person name="Allen T."/>
            <person name="An P."/>
            <person name="Anderson M."/>
            <person name="Anderson S."/>
            <person name="Arachchi H."/>
            <person name="Armbruster J."/>
            <person name="Bachantsang P."/>
            <person name="Baldwin J."/>
            <person name="Barry A."/>
            <person name="Bayul T."/>
            <person name="Blitshsteyn B."/>
            <person name="Bloom T."/>
            <person name="Blye J."/>
            <person name="Boguslavskiy L."/>
            <person name="Borowsky M."/>
            <person name="Boukhgalter B."/>
            <person name="Brunache A."/>
            <person name="Butler J."/>
            <person name="Calixte N."/>
            <person name="Calvo S."/>
            <person name="Camarata J."/>
            <person name="Campo K."/>
            <person name="Chang J."/>
            <person name="Cheshatsang Y."/>
            <person name="Citroen M."/>
            <person name="Collymore A."/>
            <person name="Considine T."/>
            <person name="Cook A."/>
            <person name="Cooke P."/>
            <person name="Corum B."/>
            <person name="Cuomo C."/>
            <person name="David R."/>
            <person name="Dawoe T."/>
            <person name="Degray S."/>
            <person name="Dodge S."/>
            <person name="Dooley K."/>
            <person name="Dorje P."/>
            <person name="Dorjee K."/>
            <person name="Dorris L."/>
            <person name="Duffey N."/>
            <person name="Dupes A."/>
            <person name="Elkins T."/>
            <person name="Engels R."/>
            <person name="Erickson J."/>
            <person name="Farina A."/>
            <person name="Faro S."/>
            <person name="Ferreira P."/>
            <person name="Fischer H."/>
            <person name="Fitzgerald M."/>
            <person name="Foley K."/>
            <person name="Gage D."/>
            <person name="Galagan J."/>
            <person name="Gearin G."/>
            <person name="Gnerre S."/>
            <person name="Gnirke A."/>
            <person name="Goyette A."/>
            <person name="Graham J."/>
            <person name="Grandbois E."/>
            <person name="Gyaltsen K."/>
            <person name="Hafez N."/>
            <person name="Hagopian D."/>
            <person name="Hagos B."/>
            <person name="Hall J."/>
            <person name="Hatcher B."/>
            <person name="Heller A."/>
            <person name="Higgins H."/>
            <person name="Honan T."/>
            <person name="Horn A."/>
            <person name="Houde N."/>
            <person name="Hughes L."/>
            <person name="Hulme W."/>
            <person name="Husby E."/>
            <person name="Iliev I."/>
            <person name="Jaffe D."/>
            <person name="Jones C."/>
            <person name="Kamal M."/>
            <person name="Kamat A."/>
            <person name="Kamvysselis M."/>
            <person name="Karlsson E."/>
            <person name="Kells C."/>
            <person name="Kieu A."/>
            <person name="Kisner P."/>
            <person name="Kodira C."/>
            <person name="Kulbokas E."/>
            <person name="Labutti K."/>
            <person name="Lama D."/>
            <person name="Landers T."/>
            <person name="Leger J."/>
            <person name="Levine S."/>
            <person name="Lewis D."/>
            <person name="Lewis T."/>
            <person name="Lindblad-toh K."/>
            <person name="Liu X."/>
            <person name="Lokyitsang T."/>
            <person name="Lokyitsang Y."/>
            <person name="Lucien O."/>
            <person name="Lui A."/>
            <person name="Ma L.J."/>
            <person name="Mabbitt R."/>
            <person name="Macdonald J."/>
            <person name="Maclean C."/>
            <person name="Major J."/>
            <person name="Manning J."/>
            <person name="Marabella R."/>
            <person name="Maru K."/>
            <person name="Matthews C."/>
            <person name="Mauceli E."/>
            <person name="Mccarthy M."/>
            <person name="Mcdonough S."/>
            <person name="Mcghee T."/>
            <person name="Meldrim J."/>
            <person name="Meneus L."/>
            <person name="Mesirov J."/>
            <person name="Mihalev A."/>
            <person name="Mihova T."/>
            <person name="Mikkelsen T."/>
            <person name="Mlenga V."/>
            <person name="Moru K."/>
            <person name="Mozes J."/>
            <person name="Mulrain L."/>
            <person name="Munson G."/>
            <person name="Naylor J."/>
            <person name="Newes C."/>
            <person name="Nguyen C."/>
            <person name="Nguyen N."/>
            <person name="Nguyen T."/>
            <person name="Nicol R."/>
            <person name="Nielsen C."/>
            <person name="Nizzari M."/>
            <person name="Norbu C."/>
            <person name="Norbu N."/>
            <person name="O'donnell P."/>
            <person name="Okoawo O."/>
            <person name="O'leary S."/>
            <person name="Omotosho B."/>
            <person name="O'neill K."/>
            <person name="Osman S."/>
            <person name="Parker S."/>
            <person name="Perrin D."/>
            <person name="Phunkhang P."/>
            <person name="Piqani B."/>
            <person name="Purcell S."/>
            <person name="Rachupka T."/>
            <person name="Ramasamy U."/>
            <person name="Rameau R."/>
            <person name="Ray V."/>
            <person name="Raymond C."/>
            <person name="Retta R."/>
            <person name="Richardson S."/>
            <person name="Rise C."/>
            <person name="Rodriguez J."/>
            <person name="Rogers J."/>
            <person name="Rogov P."/>
            <person name="Rutman M."/>
            <person name="Schupbach R."/>
            <person name="Seaman C."/>
            <person name="Settipalli S."/>
            <person name="Sharpe T."/>
            <person name="Sheridan J."/>
            <person name="Sherpa N."/>
            <person name="Shi J."/>
            <person name="Smirnov S."/>
            <person name="Smith C."/>
            <person name="Sougnez C."/>
            <person name="Spencer B."/>
            <person name="Stalker J."/>
            <person name="Stange-thomann N."/>
            <person name="Stavropoulos S."/>
            <person name="Stetson K."/>
            <person name="Stone C."/>
            <person name="Stone S."/>
            <person name="Stubbs M."/>
            <person name="Talamas J."/>
            <person name="Tchuinga P."/>
            <person name="Tenzing P."/>
            <person name="Tesfaye S."/>
            <person name="Theodore J."/>
            <person name="Thoulutsang Y."/>
            <person name="Topham K."/>
            <person name="Towey S."/>
            <person name="Tsamla T."/>
            <person name="Tsomo N."/>
            <person name="Vallee D."/>
            <person name="Vassiliev H."/>
            <person name="Venkataraman V."/>
            <person name="Vinson J."/>
            <person name="Vo A."/>
            <person name="Wade C."/>
            <person name="Wang S."/>
            <person name="Wangchuk T."/>
            <person name="Wangdi T."/>
            <person name="Whittaker C."/>
            <person name="Wilkinson J."/>
            <person name="Wu Y."/>
            <person name="Wyman D."/>
            <person name="Yadav S."/>
            <person name="Yang S."/>
            <person name="Yang X."/>
            <person name="Yeager S."/>
            <person name="Yee E."/>
            <person name="Young G."/>
            <person name="Zainoun J."/>
            <person name="Zembeck L."/>
            <person name="Zimmer A."/>
            <person name="Zody M."/>
            <person name="Lander E."/>
        </authorList>
    </citation>
    <scope>NUCLEOTIDE SEQUENCE [LARGE SCALE GENOMIC DNA]</scope>
</reference>
<dbReference type="Proteomes" id="UP000007875">
    <property type="component" value="Unassembled WGS sequence"/>
</dbReference>
<dbReference type="Gene3D" id="2.60.40.4100">
    <property type="entry name" value="Zona pellucida, ZP-C domain"/>
    <property type="match status" value="1"/>
</dbReference>
<keyword evidence="5" id="KW-1185">Reference proteome</keyword>
<dbReference type="GeneTree" id="ENSGT00940000163632"/>
<dbReference type="OMA" id="TYYRYTI"/>
<feature type="domain" description="ZP" evidence="3">
    <location>
        <begin position="19"/>
        <end position="260"/>
    </location>
</feature>
<evidence type="ECO:0000313" key="5">
    <source>
        <dbReference type="Proteomes" id="UP000007875"/>
    </source>
</evidence>
<dbReference type="InterPro" id="IPR001507">
    <property type="entry name" value="ZP_dom"/>
</dbReference>
<protein>
    <recommendedName>
        <fullName evidence="3">ZP domain-containing protein</fullName>
    </recommendedName>
</protein>
<keyword evidence="1" id="KW-0732">Signal</keyword>
<dbReference type="PANTHER" id="PTHR14002:SF20">
    <property type="entry name" value="ZONA PELLUCIDA-LIKE DOMAIN-CONTAINING PROTEIN 1"/>
    <property type="match status" value="1"/>
</dbReference>
<dbReference type="Pfam" id="PF00100">
    <property type="entry name" value="Zona_pellucida"/>
    <property type="match status" value="1"/>
</dbReference>
<evidence type="ECO:0000256" key="2">
    <source>
        <dbReference type="ARBA" id="ARBA00023157"/>
    </source>
</evidence>
<dbReference type="Ensembl" id="ENSCSAVT00000002009.1">
    <property type="protein sequence ID" value="ENSCSAVP00000001975.1"/>
    <property type="gene ID" value="ENSCSAVG00000001151.1"/>
</dbReference>
<sequence>MTIGTDGSSASIRQGYTTICKPNNITVLVDKDVIETYERQYGPLHLNDAEDPACVGVEHPTYYRYTIAPDLLSCGTRIELNETHVNFTNTVSNTRFRAQWYKNISDHSGLVILGNRAARNPGIFLHIRIWCTFPLDLSVSMDYPFLPQITLQVLTFNISGRGQFSAVMQLYKSNLYEDPYLTPPTLQSNETLYVGVSLLEIQDNSTFMTLRRCWGTPERAPDHAQQYPIISDYCKVPESLGGSIRVIDNGESRRVKWEGS</sequence>
<name>H2Y9H7_CIOSA</name>
<dbReference type="SMART" id="SM00241">
    <property type="entry name" value="ZP"/>
    <property type="match status" value="1"/>
</dbReference>
<proteinExistence type="predicted"/>
<dbReference type="InterPro" id="IPR042235">
    <property type="entry name" value="ZP-C_dom"/>
</dbReference>
<dbReference type="Pfam" id="PF23344">
    <property type="entry name" value="ZP-N"/>
    <property type="match status" value="1"/>
</dbReference>
<dbReference type="Gene3D" id="2.60.40.3210">
    <property type="entry name" value="Zona pellucida, ZP-N domain"/>
    <property type="match status" value="1"/>
</dbReference>
<reference evidence="4" key="3">
    <citation type="submission" date="2025-09" db="UniProtKB">
        <authorList>
            <consortium name="Ensembl"/>
        </authorList>
    </citation>
    <scope>IDENTIFICATION</scope>
</reference>
<dbReference type="InterPro" id="IPR055356">
    <property type="entry name" value="ZP-N"/>
</dbReference>
<dbReference type="PROSITE" id="PS51034">
    <property type="entry name" value="ZP_2"/>
    <property type="match status" value="1"/>
</dbReference>
<organism evidence="4 5">
    <name type="scientific">Ciona savignyi</name>
    <name type="common">Pacific transparent sea squirt</name>
    <dbReference type="NCBI Taxonomy" id="51511"/>
    <lineage>
        <taxon>Eukaryota</taxon>
        <taxon>Metazoa</taxon>
        <taxon>Chordata</taxon>
        <taxon>Tunicata</taxon>
        <taxon>Ascidiacea</taxon>
        <taxon>Phlebobranchia</taxon>
        <taxon>Cionidae</taxon>
        <taxon>Ciona</taxon>
    </lineage>
</organism>
<dbReference type="InterPro" id="IPR055355">
    <property type="entry name" value="ZP-C"/>
</dbReference>
<reference evidence="4" key="2">
    <citation type="submission" date="2025-08" db="UniProtKB">
        <authorList>
            <consortium name="Ensembl"/>
        </authorList>
    </citation>
    <scope>IDENTIFICATION</scope>
</reference>
<evidence type="ECO:0000313" key="4">
    <source>
        <dbReference type="Ensembl" id="ENSCSAVP00000001975.1"/>
    </source>
</evidence>
<evidence type="ECO:0000259" key="3">
    <source>
        <dbReference type="PROSITE" id="PS51034"/>
    </source>
</evidence>
<dbReference type="HOGENOM" id="CLU_1071695_0_0_1"/>
<evidence type="ECO:0000256" key="1">
    <source>
        <dbReference type="ARBA" id="ARBA00022729"/>
    </source>
</evidence>
<accession>H2Y9H7</accession>
<dbReference type="PANTHER" id="PTHR14002">
    <property type="entry name" value="ENDOGLIN/TGF-BETA RECEPTOR TYPE III"/>
    <property type="match status" value="1"/>
</dbReference>
<keyword evidence="2" id="KW-1015">Disulfide bond</keyword>
<dbReference type="AlphaFoldDB" id="H2Y9H7"/>